<feature type="region of interest" description="Disordered" evidence="9">
    <location>
        <begin position="327"/>
        <end position="366"/>
    </location>
</feature>
<dbReference type="Gene3D" id="1.20.5.1930">
    <property type="match status" value="1"/>
</dbReference>
<proteinExistence type="predicted"/>
<dbReference type="InterPro" id="IPR050482">
    <property type="entry name" value="Sensor_HK_TwoCompSys"/>
</dbReference>
<dbReference type="InterPro" id="IPR011712">
    <property type="entry name" value="Sig_transdc_His_kin_sub3_dim/P"/>
</dbReference>
<organism evidence="12 13">
    <name type="scientific">Bifidobacterium crudilactis</name>
    <dbReference type="NCBI Taxonomy" id="327277"/>
    <lineage>
        <taxon>Bacteria</taxon>
        <taxon>Bacillati</taxon>
        <taxon>Actinomycetota</taxon>
        <taxon>Actinomycetes</taxon>
        <taxon>Bifidobacteriales</taxon>
        <taxon>Bifidobacteriaceae</taxon>
        <taxon>Bifidobacterium</taxon>
    </lineage>
</organism>
<dbReference type="PANTHER" id="PTHR24421">
    <property type="entry name" value="NITRATE/NITRITE SENSOR PROTEIN NARX-RELATED"/>
    <property type="match status" value="1"/>
</dbReference>
<feature type="transmembrane region" description="Helical" evidence="10">
    <location>
        <begin position="653"/>
        <end position="670"/>
    </location>
</feature>
<dbReference type="CDD" id="cd16917">
    <property type="entry name" value="HATPase_UhpB-NarQ-NarX-like"/>
    <property type="match status" value="1"/>
</dbReference>
<evidence type="ECO:0000259" key="11">
    <source>
        <dbReference type="SMART" id="SM00387"/>
    </source>
</evidence>
<keyword evidence="5" id="KW-0547">Nucleotide-binding</keyword>
<evidence type="ECO:0000256" key="4">
    <source>
        <dbReference type="ARBA" id="ARBA00022679"/>
    </source>
</evidence>
<feature type="transmembrane region" description="Helical" evidence="10">
    <location>
        <begin position="608"/>
        <end position="625"/>
    </location>
</feature>
<dbReference type="InterPro" id="IPR036890">
    <property type="entry name" value="HATPase_C_sf"/>
</dbReference>
<dbReference type="InterPro" id="IPR055558">
    <property type="entry name" value="DUF7134"/>
</dbReference>
<feature type="transmembrane region" description="Helical" evidence="10">
    <location>
        <begin position="721"/>
        <end position="749"/>
    </location>
</feature>
<feature type="transmembrane region" description="Helical" evidence="10">
    <location>
        <begin position="119"/>
        <end position="135"/>
    </location>
</feature>
<evidence type="ECO:0000256" key="1">
    <source>
        <dbReference type="ARBA" id="ARBA00000085"/>
    </source>
</evidence>
<dbReference type="GO" id="GO:0046983">
    <property type="term" value="F:protein dimerization activity"/>
    <property type="evidence" value="ECO:0007669"/>
    <property type="project" value="InterPro"/>
</dbReference>
<dbReference type="RefSeq" id="WP_273172690.1">
    <property type="nucleotide sequence ID" value="NZ_JAAXZR010000009.1"/>
</dbReference>
<dbReference type="SMART" id="SM00387">
    <property type="entry name" value="HATPase_c"/>
    <property type="match status" value="1"/>
</dbReference>
<feature type="region of interest" description="Disordered" evidence="9">
    <location>
        <begin position="854"/>
        <end position="880"/>
    </location>
</feature>
<dbReference type="PANTHER" id="PTHR24421:SF10">
    <property type="entry name" value="NITRATE_NITRITE SENSOR PROTEIN NARQ"/>
    <property type="match status" value="1"/>
</dbReference>
<dbReference type="Gene3D" id="3.30.565.10">
    <property type="entry name" value="Histidine kinase-like ATPase, C-terminal domain"/>
    <property type="match status" value="1"/>
</dbReference>
<feature type="transmembrane region" description="Helical" evidence="10">
    <location>
        <begin position="630"/>
        <end position="647"/>
    </location>
</feature>
<dbReference type="EMBL" id="JAAXZR010000009">
    <property type="protein sequence ID" value="NLT79060.1"/>
    <property type="molecule type" value="Genomic_DNA"/>
</dbReference>
<feature type="transmembrane region" description="Helical" evidence="10">
    <location>
        <begin position="142"/>
        <end position="164"/>
    </location>
</feature>
<name>A0A971CXY0_9BIFI</name>
<dbReference type="GO" id="GO:0000155">
    <property type="term" value="F:phosphorelay sensor kinase activity"/>
    <property type="evidence" value="ECO:0007669"/>
    <property type="project" value="InterPro"/>
</dbReference>
<comment type="catalytic activity">
    <reaction evidence="1">
        <text>ATP + protein L-histidine = ADP + protein N-phospho-L-histidine.</text>
        <dbReference type="EC" id="2.7.13.3"/>
    </reaction>
</comment>
<keyword evidence="4" id="KW-0808">Transferase</keyword>
<evidence type="ECO:0000256" key="9">
    <source>
        <dbReference type="SAM" id="MobiDB-lite"/>
    </source>
</evidence>
<feature type="domain" description="Histidine kinase/HSP90-like ATPase" evidence="11">
    <location>
        <begin position="417"/>
        <end position="512"/>
    </location>
</feature>
<feature type="transmembrane region" description="Helical" evidence="10">
    <location>
        <begin position="677"/>
        <end position="701"/>
    </location>
</feature>
<keyword evidence="8" id="KW-0902">Two-component regulatory system</keyword>
<evidence type="ECO:0000256" key="3">
    <source>
        <dbReference type="ARBA" id="ARBA00022553"/>
    </source>
</evidence>
<evidence type="ECO:0000256" key="2">
    <source>
        <dbReference type="ARBA" id="ARBA00012438"/>
    </source>
</evidence>
<dbReference type="Pfam" id="PF02518">
    <property type="entry name" value="HATPase_c"/>
    <property type="match status" value="1"/>
</dbReference>
<sequence length="898" mass="98602">MPMHKEFSESSLGSTRHATGRRYPRIMGLMERVVGWMDRHTVIVDLLLFLPLCVLTGMVIVSTENAQGLLFSVSDIGQVIWSQIYILPLAMRRRYPQIAALTFVGLCMLHMIFGPSIMLTDVVALVMLYSVIVYGDPRNTRAFIALSFMMSLIATAVITSSYTIGPLFSDVANNTGWLGYDSCPSNSPDLVPWPCIRDVSANATAVLVLFLICLVAVIIMAFWQRARLYTIRMMQERNASLEARQREEARIAALAERRRIARDMHDVVAHTLSTIIVQSDAGRYAGSHDLGIARSTMQTIDHESDAALRNMRQLLGIFEDSPADIPRMTGGHATTPLPEATQPRSNHGAFPQVTDDSTPRKHTGSADSAIVVQSGETAEPGFETIDELIREHDSLPGNHRIVHRIDGTPRSDALSPAASTAAYRMVQESFSNINKYAGEDVQVLLRERWSNSGLHISIQDDGLGMGSTQDGHQPGFGLLGMKERVEALGGRVQAGPMPQGGFLVEAELPLSHASPRVAYGAEDSHNPGLKERITEFFHHLRSKPFEQASSASGKRFNLIERLSQWSERHYTLIDTLIMAVIIVLGIWSQTLWRGLVTFSDILPITEKTAPVGAAFVIIALVTPLCFRRRFPQTTAGIVVVACVLQLLCVPDVYLVNILALLYLHAVILLGPSSRIRWTIITTFSMCVLLGAKLFVAEFWGYPTLLLAMFKSPLVNSSSTDSLSTSLTASVVIGLGTLALCSATAASALWTRTKGNNALVLREREEALRDEEEQQRRLAASVERDRIGNAIQHEVTSTLQAVRRKAVDGLDNLDMITDTSQKEVAQHVQDSFAAIGKEGRLALAHMRRLLRILRESKSDAGGETTSGTPQDGMDLAPAPTLEEQLKHLAQVTSSDSGTR</sequence>
<keyword evidence="10" id="KW-0812">Transmembrane</keyword>
<dbReference type="Pfam" id="PF07730">
    <property type="entry name" value="HisKA_3"/>
    <property type="match status" value="1"/>
</dbReference>
<evidence type="ECO:0000256" key="5">
    <source>
        <dbReference type="ARBA" id="ARBA00022741"/>
    </source>
</evidence>
<dbReference type="Proteomes" id="UP000767327">
    <property type="component" value="Unassembled WGS sequence"/>
</dbReference>
<comment type="caution">
    <text evidence="12">The sequence shown here is derived from an EMBL/GenBank/DDBJ whole genome shotgun (WGS) entry which is preliminary data.</text>
</comment>
<dbReference type="Pfam" id="PF23539">
    <property type="entry name" value="DUF7134"/>
    <property type="match status" value="2"/>
</dbReference>
<feature type="transmembrane region" description="Helical" evidence="10">
    <location>
        <begin position="69"/>
        <end position="88"/>
    </location>
</feature>
<feature type="transmembrane region" description="Helical" evidence="10">
    <location>
        <begin position="42"/>
        <end position="63"/>
    </location>
</feature>
<keyword evidence="7" id="KW-0067">ATP-binding</keyword>
<dbReference type="EC" id="2.7.13.3" evidence="2"/>
<evidence type="ECO:0000313" key="13">
    <source>
        <dbReference type="Proteomes" id="UP000767327"/>
    </source>
</evidence>
<dbReference type="GO" id="GO:0016020">
    <property type="term" value="C:membrane"/>
    <property type="evidence" value="ECO:0007669"/>
    <property type="project" value="InterPro"/>
</dbReference>
<evidence type="ECO:0000256" key="8">
    <source>
        <dbReference type="ARBA" id="ARBA00023012"/>
    </source>
</evidence>
<feature type="transmembrane region" description="Helical" evidence="10">
    <location>
        <begin position="570"/>
        <end position="588"/>
    </location>
</feature>
<evidence type="ECO:0000256" key="7">
    <source>
        <dbReference type="ARBA" id="ARBA00022840"/>
    </source>
</evidence>
<reference evidence="12" key="2">
    <citation type="submission" date="2020-01" db="EMBL/GenBank/DDBJ databases">
        <authorList>
            <person name="Campanaro S."/>
        </authorList>
    </citation>
    <scope>NUCLEOTIDE SEQUENCE</scope>
    <source>
        <strain evidence="12">AS01afH2WH_6</strain>
    </source>
</reference>
<keyword evidence="3" id="KW-0597">Phosphoprotein</keyword>
<keyword evidence="6" id="KW-0418">Kinase</keyword>
<gene>
    <name evidence="12" type="ORF">GXW98_02080</name>
</gene>
<protein>
    <recommendedName>
        <fullName evidence="2">histidine kinase</fullName>
        <ecNumber evidence="2">2.7.13.3</ecNumber>
    </recommendedName>
</protein>
<evidence type="ECO:0000256" key="6">
    <source>
        <dbReference type="ARBA" id="ARBA00022777"/>
    </source>
</evidence>
<evidence type="ECO:0000313" key="12">
    <source>
        <dbReference type="EMBL" id="NLT79060.1"/>
    </source>
</evidence>
<accession>A0A971CXY0</accession>
<dbReference type="InterPro" id="IPR003594">
    <property type="entry name" value="HATPase_dom"/>
</dbReference>
<keyword evidence="10" id="KW-0472">Membrane</keyword>
<reference evidence="12" key="1">
    <citation type="journal article" date="2020" name="Biotechnol. Biofuels">
        <title>New insights from the biogas microbiome by comprehensive genome-resolved metagenomics of nearly 1600 species originating from multiple anaerobic digesters.</title>
        <authorList>
            <person name="Campanaro S."/>
            <person name="Treu L."/>
            <person name="Rodriguez-R L.M."/>
            <person name="Kovalovszki A."/>
            <person name="Ziels R.M."/>
            <person name="Maus I."/>
            <person name="Zhu X."/>
            <person name="Kougias P.G."/>
            <person name="Basile A."/>
            <person name="Luo G."/>
            <person name="Schluter A."/>
            <person name="Konstantinidis K.T."/>
            <person name="Angelidaki I."/>
        </authorList>
    </citation>
    <scope>NUCLEOTIDE SEQUENCE</scope>
    <source>
        <strain evidence="12">AS01afH2WH_6</strain>
    </source>
</reference>
<feature type="transmembrane region" description="Helical" evidence="10">
    <location>
        <begin position="203"/>
        <end position="223"/>
    </location>
</feature>
<dbReference type="AlphaFoldDB" id="A0A971CXY0"/>
<keyword evidence="10" id="KW-1133">Transmembrane helix</keyword>
<evidence type="ECO:0000256" key="10">
    <source>
        <dbReference type="SAM" id="Phobius"/>
    </source>
</evidence>
<dbReference type="SUPFAM" id="SSF55874">
    <property type="entry name" value="ATPase domain of HSP90 chaperone/DNA topoisomerase II/histidine kinase"/>
    <property type="match status" value="1"/>
</dbReference>